<organism evidence="1 2">
    <name type="scientific">Kitasatospora indigofera</name>
    <dbReference type="NCBI Taxonomy" id="67307"/>
    <lineage>
        <taxon>Bacteria</taxon>
        <taxon>Bacillati</taxon>
        <taxon>Actinomycetota</taxon>
        <taxon>Actinomycetes</taxon>
        <taxon>Kitasatosporales</taxon>
        <taxon>Streptomycetaceae</taxon>
        <taxon>Kitasatospora</taxon>
    </lineage>
</organism>
<comment type="caution">
    <text evidence="1">The sequence shown here is derived from an EMBL/GenBank/DDBJ whole genome shotgun (WGS) entry which is preliminary data.</text>
</comment>
<evidence type="ECO:0000313" key="2">
    <source>
        <dbReference type="Proteomes" id="UP000617734"/>
    </source>
</evidence>
<dbReference type="GeneID" id="95357857"/>
<dbReference type="RefSeq" id="WP_190215511.1">
    <property type="nucleotide sequence ID" value="NZ_BNBO01000081.1"/>
</dbReference>
<keyword evidence="2" id="KW-1185">Reference proteome</keyword>
<gene>
    <name evidence="1" type="ORF">GCM10018781_76290</name>
</gene>
<name>A0A918YUB6_9ACTN</name>
<dbReference type="AlphaFoldDB" id="A0A918YUB6"/>
<protein>
    <submittedName>
        <fullName evidence="1">Uncharacterized protein</fullName>
    </submittedName>
</protein>
<evidence type="ECO:0000313" key="1">
    <source>
        <dbReference type="EMBL" id="GHE25181.1"/>
    </source>
</evidence>
<reference evidence="1" key="2">
    <citation type="submission" date="2020-09" db="EMBL/GenBank/DDBJ databases">
        <authorList>
            <person name="Sun Q."/>
            <person name="Ohkuma M."/>
        </authorList>
    </citation>
    <scope>NUCLEOTIDE SEQUENCE</scope>
    <source>
        <strain evidence="1">JCM 4646</strain>
    </source>
</reference>
<reference evidence="1" key="1">
    <citation type="journal article" date="2014" name="Int. J. Syst. Evol. Microbiol.">
        <title>Complete genome sequence of Corynebacterium casei LMG S-19264T (=DSM 44701T), isolated from a smear-ripened cheese.</title>
        <authorList>
            <consortium name="US DOE Joint Genome Institute (JGI-PGF)"/>
            <person name="Walter F."/>
            <person name="Albersmeier A."/>
            <person name="Kalinowski J."/>
            <person name="Ruckert C."/>
        </authorList>
    </citation>
    <scope>NUCLEOTIDE SEQUENCE</scope>
    <source>
        <strain evidence="1">JCM 4646</strain>
    </source>
</reference>
<sequence>MIENTGMNTYQRLAVRLHELGMITRRKADESVACTADWGEPEPNRRTEELTGVLEVCDVALQAHGEDVDFAEGAYAGILEDAGRMIGGAVTVTDVELVGEIGSSRDLDFKVNGEPRSWRIEQESDDYLDLGAVEQGISDLVPGGDDPRVFHCVPGDGACADDYYLLATPEQAAVLRDEFDLRIEIRGADGLPVREQ</sequence>
<dbReference type="Proteomes" id="UP000617734">
    <property type="component" value="Unassembled WGS sequence"/>
</dbReference>
<dbReference type="EMBL" id="BNBO01000081">
    <property type="protein sequence ID" value="GHE25181.1"/>
    <property type="molecule type" value="Genomic_DNA"/>
</dbReference>
<proteinExistence type="predicted"/>
<accession>A0A918YUB6</accession>